<dbReference type="EMBL" id="JANAKD010000099">
    <property type="protein sequence ID" value="KAJ3497626.1"/>
    <property type="molecule type" value="Genomic_DNA"/>
</dbReference>
<reference evidence="1" key="1">
    <citation type="submission" date="2022-07" db="EMBL/GenBank/DDBJ databases">
        <title>Genome Sequence of Lecanicillium saksenae.</title>
        <authorList>
            <person name="Buettner E."/>
        </authorList>
    </citation>
    <scope>NUCLEOTIDE SEQUENCE</scope>
    <source>
        <strain evidence="1">VT-O1</strain>
    </source>
</reference>
<sequence>MPKFSARPKSLKVSDFNYYLADEVQLELYKKINVSGSLEDQVDAFYIALFPDIFKKKQGFSITAQLRVTSSGQRTDLSVRVLNNHDFKRVIICESKRREFESHSSVWADALQQAVDYAVSNREEAGRLRKSMYLTVNIGTYIRFYELRHNAYQAIDWAPAGTECYELADDEADVWRLFHELRDTVLS</sequence>
<name>A0ACC1R2V4_9HYPO</name>
<evidence type="ECO:0000313" key="1">
    <source>
        <dbReference type="EMBL" id="KAJ3497626.1"/>
    </source>
</evidence>
<proteinExistence type="predicted"/>
<dbReference type="Proteomes" id="UP001148737">
    <property type="component" value="Unassembled WGS sequence"/>
</dbReference>
<comment type="caution">
    <text evidence="1">The sequence shown here is derived from an EMBL/GenBank/DDBJ whole genome shotgun (WGS) entry which is preliminary data.</text>
</comment>
<keyword evidence="2" id="KW-1185">Reference proteome</keyword>
<evidence type="ECO:0000313" key="2">
    <source>
        <dbReference type="Proteomes" id="UP001148737"/>
    </source>
</evidence>
<accession>A0ACC1R2V4</accession>
<protein>
    <submittedName>
        <fullName evidence="1">Uncharacterized protein</fullName>
    </submittedName>
</protein>
<gene>
    <name evidence="1" type="ORF">NLG97_g1751</name>
</gene>
<organism evidence="1 2">
    <name type="scientific">Lecanicillium saksenae</name>
    <dbReference type="NCBI Taxonomy" id="468837"/>
    <lineage>
        <taxon>Eukaryota</taxon>
        <taxon>Fungi</taxon>
        <taxon>Dikarya</taxon>
        <taxon>Ascomycota</taxon>
        <taxon>Pezizomycotina</taxon>
        <taxon>Sordariomycetes</taxon>
        <taxon>Hypocreomycetidae</taxon>
        <taxon>Hypocreales</taxon>
        <taxon>Cordycipitaceae</taxon>
        <taxon>Lecanicillium</taxon>
    </lineage>
</organism>